<evidence type="ECO:0000313" key="3">
    <source>
        <dbReference type="Proteomes" id="UP000075502"/>
    </source>
</evidence>
<dbReference type="Proteomes" id="UP000075502">
    <property type="component" value="Unassembled WGS sequence"/>
</dbReference>
<feature type="non-terminal residue" evidence="2">
    <location>
        <position position="1"/>
    </location>
</feature>
<dbReference type="EMBL" id="JEME01002727">
    <property type="protein sequence ID" value="KYG03396.1"/>
    <property type="molecule type" value="Genomic_DNA"/>
</dbReference>
<dbReference type="AlphaFoldDB" id="A0A150TFI8"/>
<feature type="region of interest" description="Disordered" evidence="1">
    <location>
        <begin position="1"/>
        <end position="25"/>
    </location>
</feature>
<protein>
    <submittedName>
        <fullName evidence="2">Uncharacterized protein</fullName>
    </submittedName>
</protein>
<accession>A0A150TFI8</accession>
<comment type="caution">
    <text evidence="2">The sequence shown here is derived from an EMBL/GenBank/DDBJ whole genome shotgun (WGS) entry which is preliminary data.</text>
</comment>
<feature type="compositionally biased region" description="Low complexity" evidence="1">
    <location>
        <begin position="1"/>
        <end position="13"/>
    </location>
</feature>
<proteinExistence type="predicted"/>
<sequence length="362" mass="38846">APRSSGPPAGAPRVDTAASEALAQKPAEGAERLLEAASALAAALPGSAGKPAPPKLDWETHPAHLRLSERVAALEERYPGLELRWVIDWARRFIEQVVAKADATPADKGVFDDRLEQMAKELAARIDATNPQLRAGSGAPQKGISGGAGTHLWTGGVDYKAAQAAARRAAEAESQAGNLDAASVEMTIAGELLDSINFSGNGIDYAPEADKLWNELSRAFAGNARGTVRVHTLYGVRSPSIFYSVESLALLLVLKAQEVREKVGKKQDGPVVDEIRMLIYFRKGEIDPETGQLSVPKDESGRMKEELVKQREDRVTTSYQLERARANAWDKSLAWEPTFAVSGSVKHRAALLDARRAAASPG</sequence>
<evidence type="ECO:0000313" key="2">
    <source>
        <dbReference type="EMBL" id="KYG03396.1"/>
    </source>
</evidence>
<organism evidence="2 3">
    <name type="scientific">Sorangium cellulosum</name>
    <name type="common">Polyangium cellulosum</name>
    <dbReference type="NCBI Taxonomy" id="56"/>
    <lineage>
        <taxon>Bacteria</taxon>
        <taxon>Pseudomonadati</taxon>
        <taxon>Myxococcota</taxon>
        <taxon>Polyangia</taxon>
        <taxon>Polyangiales</taxon>
        <taxon>Polyangiaceae</taxon>
        <taxon>Sorangium</taxon>
    </lineage>
</organism>
<gene>
    <name evidence="2" type="ORF">BE21_51875</name>
</gene>
<evidence type="ECO:0000256" key="1">
    <source>
        <dbReference type="SAM" id="MobiDB-lite"/>
    </source>
</evidence>
<reference evidence="2 3" key="1">
    <citation type="submission" date="2014-02" db="EMBL/GenBank/DDBJ databases">
        <title>The small core and large imbalanced accessory genome model reveals a collaborative survival strategy of Sorangium cellulosum strains in nature.</title>
        <authorList>
            <person name="Han K."/>
            <person name="Peng R."/>
            <person name="Blom J."/>
            <person name="Li Y.-Z."/>
        </authorList>
    </citation>
    <scope>NUCLEOTIDE SEQUENCE [LARGE SCALE GENOMIC DNA]</scope>
    <source>
        <strain evidence="2 3">So0007-03</strain>
    </source>
</reference>
<name>A0A150TFI8_SORCE</name>